<gene>
    <name evidence="3" type="ORF">HZY91_10710</name>
</gene>
<feature type="transmembrane region" description="Helical" evidence="2">
    <location>
        <begin position="340"/>
        <end position="361"/>
    </location>
</feature>
<name>A0ABS0LT43_9LACT</name>
<comment type="subcellular location">
    <subcellularLocation>
        <location evidence="1">Cell membrane</location>
        <topology evidence="1">Multi-pass membrane protein</topology>
    </subcellularLocation>
</comment>
<comment type="caution">
    <text evidence="3">The sequence shown here is derived from an EMBL/GenBank/DDBJ whole genome shotgun (WGS) entry which is preliminary data.</text>
</comment>
<feature type="transmembrane region" description="Helical" evidence="2">
    <location>
        <begin position="373"/>
        <end position="389"/>
    </location>
</feature>
<accession>A0ABS0LT43</accession>
<dbReference type="Pfam" id="PF07690">
    <property type="entry name" value="MFS_1"/>
    <property type="match status" value="1"/>
</dbReference>
<dbReference type="RefSeq" id="WP_197116259.1">
    <property type="nucleotide sequence ID" value="NZ_JACBXQ010000008.1"/>
</dbReference>
<dbReference type="Gene3D" id="1.20.1250.20">
    <property type="entry name" value="MFS general substrate transporter like domains"/>
    <property type="match status" value="2"/>
</dbReference>
<feature type="transmembrane region" description="Helical" evidence="2">
    <location>
        <begin position="36"/>
        <end position="57"/>
    </location>
</feature>
<evidence type="ECO:0000313" key="4">
    <source>
        <dbReference type="Proteomes" id="UP000721415"/>
    </source>
</evidence>
<dbReference type="InterPro" id="IPR036259">
    <property type="entry name" value="MFS_trans_sf"/>
</dbReference>
<organism evidence="3 4">
    <name type="scientific">Facklamia lactis</name>
    <dbReference type="NCBI Taxonomy" id="2749967"/>
    <lineage>
        <taxon>Bacteria</taxon>
        <taxon>Bacillati</taxon>
        <taxon>Bacillota</taxon>
        <taxon>Bacilli</taxon>
        <taxon>Lactobacillales</taxon>
        <taxon>Aerococcaceae</taxon>
        <taxon>Facklamia</taxon>
    </lineage>
</organism>
<dbReference type="Proteomes" id="UP000721415">
    <property type="component" value="Unassembled WGS sequence"/>
</dbReference>
<sequence length="402" mass="45819">MNKILYKYYWLNFLVVAIPSFFNPLIYIFLLKNNSMSQIGVYLSLFWFISFLTEIPCGAITDLIGEKKSIILSGIFKIVGLLLLISYDFKLLIISAFFSAISESFQSGTLSSWMINSINHYKSNSVNLEKVFSIASIIGLTTSLIVGFISVNYLYVYKPILPFIFSMILCVILIFSAINMGTIKTLKNETIIKVLINSVIEIKTVFKRIFNLKTGLVLMLLILLPKLLDVGPSNQWQAVFHRENDEKIISIVWIVIAISGILGSFISDKILKNTDYFKSFSLLLFTDVLILMGIFLSSNIWLNIILFSLHIVFFTIASIKGNVLLHSEIVESDKLRNTTVSIFYSLESVCISIFLSLNGIFSDKIGILNTWRLTNIFILLVLVFLLFYIKKKRRFLNGLKKK</sequence>
<feature type="transmembrane region" description="Helical" evidence="2">
    <location>
        <begin position="160"/>
        <end position="178"/>
    </location>
</feature>
<protein>
    <submittedName>
        <fullName evidence="3">MFS transporter</fullName>
    </submittedName>
</protein>
<keyword evidence="2" id="KW-1133">Transmembrane helix</keyword>
<keyword evidence="4" id="KW-1185">Reference proteome</keyword>
<feature type="transmembrane region" description="Helical" evidence="2">
    <location>
        <begin position="300"/>
        <end position="319"/>
    </location>
</feature>
<dbReference type="InterPro" id="IPR011701">
    <property type="entry name" value="MFS"/>
</dbReference>
<dbReference type="PANTHER" id="PTHR23530">
    <property type="entry name" value="TRANSPORT PROTEIN-RELATED"/>
    <property type="match status" value="1"/>
</dbReference>
<dbReference type="InterPro" id="IPR053160">
    <property type="entry name" value="MFS_DHA3_Transporter"/>
</dbReference>
<feature type="transmembrane region" description="Helical" evidence="2">
    <location>
        <begin position="91"/>
        <end position="110"/>
    </location>
</feature>
<dbReference type="SUPFAM" id="SSF103473">
    <property type="entry name" value="MFS general substrate transporter"/>
    <property type="match status" value="1"/>
</dbReference>
<dbReference type="CDD" id="cd06174">
    <property type="entry name" value="MFS"/>
    <property type="match status" value="1"/>
</dbReference>
<evidence type="ECO:0000313" key="3">
    <source>
        <dbReference type="EMBL" id="MBG9987336.1"/>
    </source>
</evidence>
<proteinExistence type="predicted"/>
<dbReference type="EMBL" id="JACBXQ010000008">
    <property type="protein sequence ID" value="MBG9987336.1"/>
    <property type="molecule type" value="Genomic_DNA"/>
</dbReference>
<evidence type="ECO:0000256" key="2">
    <source>
        <dbReference type="SAM" id="Phobius"/>
    </source>
</evidence>
<reference evidence="3 4" key="1">
    <citation type="submission" date="2020-07" db="EMBL/GenBank/DDBJ databases">
        <title>Facklamia lactis sp. nov., isolated from raw milk.</title>
        <authorList>
            <person name="Doll E.V."/>
            <person name="Huptas C."/>
            <person name="Staib L."/>
            <person name="Wenning M."/>
            <person name="Scherer S."/>
        </authorList>
    </citation>
    <scope>NUCLEOTIDE SEQUENCE [LARGE SCALE GENOMIC DNA]</scope>
    <source>
        <strain evidence="3 4">DSM 111018</strain>
    </source>
</reference>
<keyword evidence="2" id="KW-0812">Transmembrane</keyword>
<feature type="transmembrane region" description="Helical" evidence="2">
    <location>
        <begin position="9"/>
        <end position="30"/>
    </location>
</feature>
<feature type="transmembrane region" description="Helical" evidence="2">
    <location>
        <begin position="248"/>
        <end position="267"/>
    </location>
</feature>
<feature type="transmembrane region" description="Helical" evidence="2">
    <location>
        <begin position="210"/>
        <end position="228"/>
    </location>
</feature>
<keyword evidence="2" id="KW-0472">Membrane</keyword>
<feature type="transmembrane region" description="Helical" evidence="2">
    <location>
        <begin position="131"/>
        <end position="154"/>
    </location>
</feature>
<evidence type="ECO:0000256" key="1">
    <source>
        <dbReference type="ARBA" id="ARBA00004651"/>
    </source>
</evidence>
<feature type="transmembrane region" description="Helical" evidence="2">
    <location>
        <begin position="69"/>
        <end position="85"/>
    </location>
</feature>
<dbReference type="PANTHER" id="PTHR23530:SF1">
    <property type="entry name" value="PERMEASE, MAJOR FACILITATOR SUPERFAMILY-RELATED"/>
    <property type="match status" value="1"/>
</dbReference>
<feature type="transmembrane region" description="Helical" evidence="2">
    <location>
        <begin position="276"/>
        <end position="294"/>
    </location>
</feature>